<evidence type="ECO:0000313" key="1">
    <source>
        <dbReference type="EMBL" id="CAD8962529.1"/>
    </source>
</evidence>
<gene>
    <name evidence="1" type="ORF">HAND00432_LOCUS15722</name>
    <name evidence="2" type="ORF">HAND00432_LOCUS15723</name>
</gene>
<dbReference type="EMBL" id="HBFX01025797">
    <property type="protein sequence ID" value="CAD8962529.1"/>
    <property type="molecule type" value="Transcribed_RNA"/>
</dbReference>
<dbReference type="AlphaFoldDB" id="A0A6U4WV04"/>
<dbReference type="EMBL" id="HBFX01025798">
    <property type="protein sequence ID" value="CAD8962531.1"/>
    <property type="molecule type" value="Transcribed_RNA"/>
</dbReference>
<accession>A0A6U4WV04</accession>
<proteinExistence type="predicted"/>
<protein>
    <submittedName>
        <fullName evidence="2">Uncharacterized protein</fullName>
    </submittedName>
</protein>
<reference evidence="2" key="1">
    <citation type="submission" date="2021-01" db="EMBL/GenBank/DDBJ databases">
        <authorList>
            <person name="Corre E."/>
            <person name="Pelletier E."/>
            <person name="Niang G."/>
            <person name="Scheremetjew M."/>
            <person name="Finn R."/>
            <person name="Kale V."/>
            <person name="Holt S."/>
            <person name="Cochrane G."/>
            <person name="Meng A."/>
            <person name="Brown T."/>
            <person name="Cohen L."/>
        </authorList>
    </citation>
    <scope>NUCLEOTIDE SEQUENCE</scope>
    <source>
        <strain evidence="2">CCMP644</strain>
    </source>
</reference>
<evidence type="ECO:0000313" key="2">
    <source>
        <dbReference type="EMBL" id="CAD8962531.1"/>
    </source>
</evidence>
<name>A0A6U4WV04_HEMAN</name>
<organism evidence="2">
    <name type="scientific">Hemiselmis andersenii</name>
    <name type="common">Cryptophyte alga</name>
    <dbReference type="NCBI Taxonomy" id="464988"/>
    <lineage>
        <taxon>Eukaryota</taxon>
        <taxon>Cryptophyceae</taxon>
        <taxon>Cryptomonadales</taxon>
        <taxon>Hemiselmidaceae</taxon>
        <taxon>Hemiselmis</taxon>
    </lineage>
</organism>
<sequence length="105" mass="12059">MARVASHRLFRRRKLLHCWILDQIHLATVIGGQNETSVWRSVHSIDVTPISASLKHPHHTPTNRASDTLPPYSRKVCCFGVRLDFGNFAPWLLRNLPEEQLIARV</sequence>